<comment type="caution">
    <text evidence="2">The sequence shown here is derived from an EMBL/GenBank/DDBJ whole genome shotgun (WGS) entry which is preliminary data.</text>
</comment>
<evidence type="ECO:0000313" key="2">
    <source>
        <dbReference type="EMBL" id="KAJ4253288.1"/>
    </source>
</evidence>
<evidence type="ECO:0000313" key="3">
    <source>
        <dbReference type="Proteomes" id="UP001152049"/>
    </source>
</evidence>
<accession>A0A9W8VAM2</accession>
<keyword evidence="3" id="KW-1185">Reference proteome</keyword>
<evidence type="ECO:0000256" key="1">
    <source>
        <dbReference type="SAM" id="MobiDB-lite"/>
    </source>
</evidence>
<organism evidence="2 3">
    <name type="scientific">Fusarium torreyae</name>
    <dbReference type="NCBI Taxonomy" id="1237075"/>
    <lineage>
        <taxon>Eukaryota</taxon>
        <taxon>Fungi</taxon>
        <taxon>Dikarya</taxon>
        <taxon>Ascomycota</taxon>
        <taxon>Pezizomycotina</taxon>
        <taxon>Sordariomycetes</taxon>
        <taxon>Hypocreomycetidae</taxon>
        <taxon>Hypocreales</taxon>
        <taxon>Nectriaceae</taxon>
        <taxon>Fusarium</taxon>
    </lineage>
</organism>
<dbReference type="AlphaFoldDB" id="A0A9W8VAM2"/>
<gene>
    <name evidence="2" type="ORF">NW762_010443</name>
</gene>
<name>A0A9W8VAM2_9HYPO</name>
<feature type="region of interest" description="Disordered" evidence="1">
    <location>
        <begin position="265"/>
        <end position="320"/>
    </location>
</feature>
<feature type="compositionally biased region" description="Basic residues" evidence="1">
    <location>
        <begin position="28"/>
        <end position="44"/>
    </location>
</feature>
<reference evidence="2" key="1">
    <citation type="submission" date="2022-09" db="EMBL/GenBank/DDBJ databases">
        <title>Fusarium specimens isolated from Avocado Roots.</title>
        <authorList>
            <person name="Stajich J."/>
            <person name="Roper C."/>
            <person name="Heimlech-Rivalta G."/>
        </authorList>
    </citation>
    <scope>NUCLEOTIDE SEQUENCE</scope>
    <source>
        <strain evidence="2">CF00136</strain>
    </source>
</reference>
<dbReference type="EMBL" id="JAOQAZ010000024">
    <property type="protein sequence ID" value="KAJ4253288.1"/>
    <property type="molecule type" value="Genomic_DNA"/>
</dbReference>
<feature type="region of interest" description="Disordered" evidence="1">
    <location>
        <begin position="23"/>
        <end position="62"/>
    </location>
</feature>
<proteinExistence type="predicted"/>
<sequence length="320" mass="35869">MPHRSSTRRQSVSFMDALGIWTMGPEHTRHRSSHHRRRRSHRRSTSTAESRQARLDNAPPGLHLTATEWRHYADVPPGYESEDEECDCAHSDCDEGEIPFAPTPPRADPFRSAWSHTAASEATRAPAPIDRGESYLNRIRGRPSVQGNPEPRLRHQVSYDATNDALFANLPRPDGQRFAGEIVVHRLREGGEGLVTETFGQAPQPQMYAQPIRESQYFNNPRPVPPIPGRDPDDEWPSAQRIHRMPNEFQSRINTWRDSIPGNSFGPAPSEFGGSNASTVWPGGERGSGARTVAPDDSLTEIVRRRGHRSGGGNLYDRRL</sequence>
<protein>
    <submittedName>
        <fullName evidence="2">Uncharacterized protein</fullName>
    </submittedName>
</protein>
<dbReference type="OrthoDB" id="5100353at2759"/>
<dbReference type="Proteomes" id="UP001152049">
    <property type="component" value="Unassembled WGS sequence"/>
</dbReference>